<dbReference type="Gene3D" id="1.10.10.2840">
    <property type="entry name" value="PucR C-terminal helix-turn-helix domain"/>
    <property type="match status" value="1"/>
</dbReference>
<evidence type="ECO:0000259" key="2">
    <source>
        <dbReference type="Pfam" id="PF07905"/>
    </source>
</evidence>
<gene>
    <name evidence="5" type="primary">pucR</name>
    <name evidence="5" type="ORF">GCM10010274_44160</name>
</gene>
<feature type="domain" description="CdaR GGDEF-like" evidence="4">
    <location>
        <begin position="261"/>
        <end position="364"/>
    </location>
</feature>
<feature type="domain" description="PucR C-terminal helix-turn-helix" evidence="3">
    <location>
        <begin position="412"/>
        <end position="468"/>
    </location>
</feature>
<comment type="similarity">
    <text evidence="1">Belongs to the CdaR family.</text>
</comment>
<dbReference type="AlphaFoldDB" id="A0A918M6E9"/>
<evidence type="ECO:0000256" key="1">
    <source>
        <dbReference type="ARBA" id="ARBA00006754"/>
    </source>
</evidence>
<keyword evidence="6" id="KW-1185">Reference proteome</keyword>
<dbReference type="EMBL" id="BMTP01000011">
    <property type="protein sequence ID" value="GGU50560.1"/>
    <property type="molecule type" value="Genomic_DNA"/>
</dbReference>
<dbReference type="InterPro" id="IPR012914">
    <property type="entry name" value="PucR_dom"/>
</dbReference>
<evidence type="ECO:0000259" key="3">
    <source>
        <dbReference type="Pfam" id="PF13556"/>
    </source>
</evidence>
<dbReference type="Pfam" id="PF13556">
    <property type="entry name" value="HTH_30"/>
    <property type="match status" value="1"/>
</dbReference>
<dbReference type="Pfam" id="PF07905">
    <property type="entry name" value="PucR"/>
    <property type="match status" value="1"/>
</dbReference>
<dbReference type="InterPro" id="IPR041522">
    <property type="entry name" value="CdaR_GGDEF"/>
</dbReference>
<proteinExistence type="inferred from homology"/>
<organism evidence="5 6">
    <name type="scientific">Streptomyces lavendofoliae</name>
    <dbReference type="NCBI Taxonomy" id="67314"/>
    <lineage>
        <taxon>Bacteria</taxon>
        <taxon>Bacillati</taxon>
        <taxon>Actinomycetota</taxon>
        <taxon>Actinomycetes</taxon>
        <taxon>Kitasatosporales</taxon>
        <taxon>Streptomycetaceae</taxon>
        <taxon>Streptomyces</taxon>
    </lineage>
</organism>
<evidence type="ECO:0000313" key="5">
    <source>
        <dbReference type="EMBL" id="GGU50560.1"/>
    </source>
</evidence>
<reference evidence="5" key="1">
    <citation type="journal article" date="2014" name="Int. J. Syst. Evol. Microbiol.">
        <title>Complete genome sequence of Corynebacterium casei LMG S-19264T (=DSM 44701T), isolated from a smear-ripened cheese.</title>
        <authorList>
            <consortium name="US DOE Joint Genome Institute (JGI-PGF)"/>
            <person name="Walter F."/>
            <person name="Albersmeier A."/>
            <person name="Kalinowski J."/>
            <person name="Ruckert C."/>
        </authorList>
    </citation>
    <scope>NUCLEOTIDE SEQUENCE</scope>
    <source>
        <strain evidence="5">JCM 4391</strain>
    </source>
</reference>
<name>A0A918M6E9_9ACTN</name>
<dbReference type="InterPro" id="IPR042070">
    <property type="entry name" value="PucR_C-HTH_sf"/>
</dbReference>
<evidence type="ECO:0000259" key="4">
    <source>
        <dbReference type="Pfam" id="PF17853"/>
    </source>
</evidence>
<evidence type="ECO:0000313" key="6">
    <source>
        <dbReference type="Proteomes" id="UP000636661"/>
    </source>
</evidence>
<dbReference type="Pfam" id="PF17853">
    <property type="entry name" value="GGDEF_2"/>
    <property type="match status" value="1"/>
</dbReference>
<comment type="caution">
    <text evidence="5">The sequence shown here is derived from an EMBL/GenBank/DDBJ whole genome shotgun (WGS) entry which is preliminary data.</text>
</comment>
<dbReference type="PANTHER" id="PTHR33744">
    <property type="entry name" value="CARBOHYDRATE DIACID REGULATOR"/>
    <property type="match status" value="1"/>
</dbReference>
<dbReference type="RefSeq" id="WP_189552665.1">
    <property type="nucleotide sequence ID" value="NZ_BMTP01000011.1"/>
</dbReference>
<dbReference type="InterPro" id="IPR051448">
    <property type="entry name" value="CdaR-like_regulators"/>
</dbReference>
<feature type="domain" description="Purine catabolism PurC-like" evidence="2">
    <location>
        <begin position="14"/>
        <end position="109"/>
    </location>
</feature>
<dbReference type="Proteomes" id="UP000636661">
    <property type="component" value="Unassembled WGS sequence"/>
</dbReference>
<sequence>MENTPKLSYVTPSSLRLHDGAAHSDQKINDVVITELRDPRPLLEGGELVLTTGERQHEEMGQRLFAENVAHGNAAAIGFVIGLRHRAAPAAMLEIAEQSGLPVLEIPSRSLVSESSPFQNPPGKPERASLPTLSEHQRRMLDEVVAGRGIAGVLNRLSEATGAPTAVLDLTGAGLDPWADSYDWSTHRLHDQRLRMTAIDPPHARTLLLSMARSDAAAELQEHAAQLIHVELGRTAAFQAGRRELAGQIIEDVVRDALSGSEASRKLVTIGIDPGDSHSVLLVRSDDEAASHAAQLTLSRTAEVVAGVGAYGVGVMRGPQSAAEWAGSLARYGLDGQDLAVGIGGPYPGVQGLRWAFLEAQEAAAHGSGVHQGRLPNMVRLLMSMPDLPLREVAHKAMQPLVEFDALHTGDLVRTLTTFLDSGCSPQQTARELFVHRNTVRYRLEQIERLTGLSLASTENRVHLWLASQLLA</sequence>
<dbReference type="InterPro" id="IPR025736">
    <property type="entry name" value="PucR_C-HTH_dom"/>
</dbReference>
<protein>
    <submittedName>
        <fullName evidence="5">PucR family transcriptional regulator</fullName>
    </submittedName>
</protein>
<reference evidence="5" key="2">
    <citation type="submission" date="2020-09" db="EMBL/GenBank/DDBJ databases">
        <authorList>
            <person name="Sun Q."/>
            <person name="Ohkuma M."/>
        </authorList>
    </citation>
    <scope>NUCLEOTIDE SEQUENCE</scope>
    <source>
        <strain evidence="5">JCM 4391</strain>
    </source>
</reference>
<accession>A0A918M6E9</accession>
<dbReference type="PANTHER" id="PTHR33744:SF7">
    <property type="entry name" value="PUCR FAMILY TRANSCRIPTIONAL REGULATOR"/>
    <property type="match status" value="1"/>
</dbReference>